<gene>
    <name evidence="2" type="ORF">FEF34_11855</name>
</gene>
<dbReference type="OrthoDB" id="3209349at2"/>
<feature type="region of interest" description="Disordered" evidence="1">
    <location>
        <begin position="1"/>
        <end position="26"/>
    </location>
</feature>
<feature type="region of interest" description="Disordered" evidence="1">
    <location>
        <begin position="67"/>
        <end position="92"/>
    </location>
</feature>
<proteinExistence type="predicted"/>
<feature type="compositionally biased region" description="Low complexity" evidence="1">
    <location>
        <begin position="67"/>
        <end position="80"/>
    </location>
</feature>
<sequence>MFRCTDGCSAESVGGRRQTADSGLERGRGDLALERIERSWTTWRGRAVEPLIRESLLVEEADRLTVSTASAPGDDAAAGPELDCGDGHGDPE</sequence>
<name>A0A5R9E1I2_9ACTN</name>
<keyword evidence="3" id="KW-1185">Reference proteome</keyword>
<reference evidence="2 3" key="1">
    <citation type="submission" date="2019-05" db="EMBL/GenBank/DDBJ databases">
        <title>Streptomyces marianii sp. nov., a novel marine actinomycete from southern coast of India.</title>
        <authorList>
            <person name="Iniyan A.M."/>
            <person name="Wink J."/>
            <person name="Ramprasad E."/>
            <person name="Ramana C.V."/>
            <person name="Bunk B."/>
            <person name="Sproer C."/>
            <person name="Joseph F.-J.R.S."/>
            <person name="Vincent S.G.P."/>
        </authorList>
    </citation>
    <scope>NUCLEOTIDE SEQUENCE [LARGE SCALE GENOMIC DNA]</scope>
    <source>
        <strain evidence="2 3">ICN19</strain>
    </source>
</reference>
<organism evidence="2 3">
    <name type="scientific">Streptomyces marianii</name>
    <dbReference type="NCBI Taxonomy" id="1817406"/>
    <lineage>
        <taxon>Bacteria</taxon>
        <taxon>Bacillati</taxon>
        <taxon>Actinomycetota</taxon>
        <taxon>Actinomycetes</taxon>
        <taxon>Kitasatosporales</taxon>
        <taxon>Streptomycetaceae</taxon>
        <taxon>Streptomyces</taxon>
    </lineage>
</organism>
<protein>
    <submittedName>
        <fullName evidence="2">DUF234 domain-containing protein</fullName>
    </submittedName>
</protein>
<evidence type="ECO:0000313" key="2">
    <source>
        <dbReference type="EMBL" id="TLQ43740.1"/>
    </source>
</evidence>
<dbReference type="AlphaFoldDB" id="A0A5R9E1I2"/>
<dbReference type="RefSeq" id="WP_138053146.1">
    <property type="nucleotide sequence ID" value="NZ_VAWE01000001.1"/>
</dbReference>
<dbReference type="Proteomes" id="UP000305921">
    <property type="component" value="Unassembled WGS sequence"/>
</dbReference>
<accession>A0A5R9E1I2</accession>
<evidence type="ECO:0000256" key="1">
    <source>
        <dbReference type="SAM" id="MobiDB-lite"/>
    </source>
</evidence>
<dbReference type="EMBL" id="VAWE01000001">
    <property type="protein sequence ID" value="TLQ43740.1"/>
    <property type="molecule type" value="Genomic_DNA"/>
</dbReference>
<evidence type="ECO:0000313" key="3">
    <source>
        <dbReference type="Proteomes" id="UP000305921"/>
    </source>
</evidence>
<comment type="caution">
    <text evidence="2">The sequence shown here is derived from an EMBL/GenBank/DDBJ whole genome shotgun (WGS) entry which is preliminary data.</text>
</comment>